<dbReference type="AlphaFoldDB" id="A0A328C2C1"/>
<keyword evidence="1" id="KW-1133">Transmembrane helix</keyword>
<comment type="caution">
    <text evidence="2">The sequence shown here is derived from an EMBL/GenBank/DDBJ whole genome shotgun (WGS) entry which is preliminary data.</text>
</comment>
<feature type="transmembrane region" description="Helical" evidence="1">
    <location>
        <begin position="141"/>
        <end position="159"/>
    </location>
</feature>
<evidence type="ECO:0000313" key="3">
    <source>
        <dbReference type="Proteomes" id="UP000248689"/>
    </source>
</evidence>
<reference evidence="3" key="1">
    <citation type="submission" date="2018-02" db="EMBL/GenBank/DDBJ databases">
        <title>Glaesserella australis sp. nov., isolated from the lungs of pigs.</title>
        <authorList>
            <person name="Turni C."/>
            <person name="Christensen H."/>
        </authorList>
    </citation>
    <scope>NUCLEOTIDE SEQUENCE [LARGE SCALE GENOMIC DNA]</scope>
    <source>
        <strain evidence="3">HS4635</strain>
    </source>
</reference>
<keyword evidence="1" id="KW-0812">Transmembrane</keyword>
<keyword evidence="3" id="KW-1185">Reference proteome</keyword>
<evidence type="ECO:0000256" key="1">
    <source>
        <dbReference type="SAM" id="Phobius"/>
    </source>
</evidence>
<sequence>MKNFISFYRNTWYKLTFPVFTTLAFYMLFLGVHQFSDMQLILMASLMALLIHQFEEYVLPGGAPVIINLATFSEKENFLRYPGNMHSSMWVNTLAHIAYTVAVIFPDWIWLGIGTMCFNLFQFVGHGIQMNKALKTWYNPGLASVLFLFIPIASYYFYYINSHELVSGWDWALGGLGFVGLLLVTTIAPVQYFKNPNTPYPITDEQYEKFKKITALCRLK</sequence>
<dbReference type="Proteomes" id="UP000248689">
    <property type="component" value="Unassembled WGS sequence"/>
</dbReference>
<name>A0A328C2C1_9PAST</name>
<organism evidence="2 3">
    <name type="scientific">Glaesserella australis</name>
    <dbReference type="NCBI Taxonomy" id="2094024"/>
    <lineage>
        <taxon>Bacteria</taxon>
        <taxon>Pseudomonadati</taxon>
        <taxon>Pseudomonadota</taxon>
        <taxon>Gammaproteobacteria</taxon>
        <taxon>Pasteurellales</taxon>
        <taxon>Pasteurellaceae</taxon>
        <taxon>Glaesserella</taxon>
    </lineage>
</organism>
<keyword evidence="1" id="KW-0472">Membrane</keyword>
<feature type="transmembrane region" description="Helical" evidence="1">
    <location>
        <begin position="171"/>
        <end position="193"/>
    </location>
</feature>
<accession>A0A328C2C1</accession>
<dbReference type="EMBL" id="PTPX01000001">
    <property type="protein sequence ID" value="RAL19931.1"/>
    <property type="molecule type" value="Genomic_DNA"/>
</dbReference>
<evidence type="ECO:0000313" key="2">
    <source>
        <dbReference type="EMBL" id="RAL19931.1"/>
    </source>
</evidence>
<dbReference type="Pfam" id="PF13787">
    <property type="entry name" value="HXXEE"/>
    <property type="match status" value="1"/>
</dbReference>
<dbReference type="OrthoDB" id="2591569at2"/>
<feature type="transmembrane region" description="Helical" evidence="1">
    <location>
        <begin position="12"/>
        <end position="31"/>
    </location>
</feature>
<proteinExistence type="predicted"/>
<dbReference type="InterPro" id="IPR025671">
    <property type="entry name" value="HXXEE"/>
</dbReference>
<protein>
    <submittedName>
        <fullName evidence="2">HXXEE domain-containing protein</fullName>
    </submittedName>
</protein>
<gene>
    <name evidence="2" type="ORF">C5N92_00735</name>
</gene>
<dbReference type="RefSeq" id="WP_111748972.1">
    <property type="nucleotide sequence ID" value="NZ_PTPX01000001.1"/>
</dbReference>
<feature type="transmembrane region" description="Helical" evidence="1">
    <location>
        <begin position="97"/>
        <end position="121"/>
    </location>
</feature>